<evidence type="ECO:0000313" key="2">
    <source>
        <dbReference type="EMBL" id="XDI35622.1"/>
    </source>
</evidence>
<proteinExistence type="predicted"/>
<accession>A0AB39BPW2</accession>
<dbReference type="AlphaFoldDB" id="A0AB39BPW2"/>
<dbReference type="EMBL" id="CP162551">
    <property type="protein sequence ID" value="XDI35622.1"/>
    <property type="molecule type" value="Genomic_DNA"/>
</dbReference>
<gene>
    <name evidence="2" type="ORF">AB3N04_12970</name>
</gene>
<feature type="transmembrane region" description="Helical" evidence="1">
    <location>
        <begin position="60"/>
        <end position="82"/>
    </location>
</feature>
<sequence>MKKWLIWAIIFYVHALFFLYKGIDRVEGYNMNEYASSLNQHVFVGGDAYNYIINANIQTAFFVMAGAFFIAGTMMIIGGSIIKTIKEVKEESTVKVVA</sequence>
<dbReference type="RefSeq" id="WP_368503166.1">
    <property type="nucleotide sequence ID" value="NZ_CP162551.1"/>
</dbReference>
<reference evidence="2" key="1">
    <citation type="submission" date="2024-07" db="EMBL/GenBank/DDBJ databases">
        <title>Identification and characteristics of an arsenic-resistant bacterial isolate, which belongs to a novel species.</title>
        <authorList>
            <person name="Juszczyk A."/>
            <person name="Kowalczyk A."/>
            <person name="Was K."/>
            <person name="Kosowicz W."/>
            <person name="Budzyn A."/>
            <person name="Latowski D."/>
        </authorList>
    </citation>
    <scope>NUCLEOTIDE SEQUENCE</scope>
    <source>
        <strain evidence="2">As8PL</strain>
    </source>
</reference>
<feature type="transmembrane region" description="Helical" evidence="1">
    <location>
        <begin position="5"/>
        <end position="23"/>
    </location>
</feature>
<keyword evidence="1" id="KW-1133">Transmembrane helix</keyword>
<keyword evidence="1" id="KW-0472">Membrane</keyword>
<name>A0AB39BPW2_9BACI</name>
<keyword evidence="1" id="KW-0812">Transmembrane</keyword>
<organism evidence="2">
    <name type="scientific">Alkalihalophilus sp. As8PL</name>
    <dbReference type="NCBI Taxonomy" id="3237103"/>
    <lineage>
        <taxon>Bacteria</taxon>
        <taxon>Bacillati</taxon>
        <taxon>Bacillota</taxon>
        <taxon>Bacilli</taxon>
        <taxon>Bacillales</taxon>
        <taxon>Bacillaceae</taxon>
        <taxon>Alkalihalophilus</taxon>
    </lineage>
</organism>
<evidence type="ECO:0000256" key="1">
    <source>
        <dbReference type="SAM" id="Phobius"/>
    </source>
</evidence>
<protein>
    <submittedName>
        <fullName evidence="2">Uncharacterized protein</fullName>
    </submittedName>
</protein>